<evidence type="ECO:0000259" key="7">
    <source>
        <dbReference type="PROSITE" id="PS51968"/>
    </source>
</evidence>
<keyword evidence="4" id="KW-0804">Transcription</keyword>
<evidence type="ECO:0000313" key="9">
    <source>
        <dbReference type="Proteomes" id="UP001234581"/>
    </source>
</evidence>
<evidence type="ECO:0000313" key="8">
    <source>
        <dbReference type="EMBL" id="KAJ8659987.1"/>
    </source>
</evidence>
<dbReference type="PANTHER" id="PTHR11037:SF20">
    <property type="entry name" value="PROTEIN GRAINYHEAD"/>
    <property type="match status" value="1"/>
</dbReference>
<dbReference type="Proteomes" id="UP001234581">
    <property type="component" value="Unassembled WGS sequence"/>
</dbReference>
<dbReference type="InterPro" id="IPR007604">
    <property type="entry name" value="CP2"/>
</dbReference>
<keyword evidence="2" id="KW-0805">Transcription regulation</keyword>
<evidence type="ECO:0000256" key="2">
    <source>
        <dbReference type="ARBA" id="ARBA00023015"/>
    </source>
</evidence>
<dbReference type="InterPro" id="IPR040167">
    <property type="entry name" value="TF_CP2-like"/>
</dbReference>
<feature type="region of interest" description="Disordered" evidence="6">
    <location>
        <begin position="35"/>
        <end position="102"/>
    </location>
</feature>
<dbReference type="PROSITE" id="PS51968">
    <property type="entry name" value="GRH_CP2_DB"/>
    <property type="match status" value="1"/>
</dbReference>
<sequence>MTLYIYKKMWDLALTLFDMPTNMLANSYIPCLNSTSSSSSTTPSPQGPPPIDNFRHYGSSLPVSPTSDHHVNAITLPSPPLPSHASGSFPTPPPPPAPAPAHQSSFRYDIVLQAPPSVAQRETFQLTYLNKSQYYCIRLYDTEGYDGPLTSTLTLTFHEETHRRLAANYWRFWASQQKHPTMTRALDLNHSRSNGIHSVQYPDFDRIVFEWNGKQGATLYVRFNCLSTDFSRIKGVKGIPLRLHMETTSNQHAESTFCRIKLFRDKGAERKNKDDMRYIERQMERMREKGSDPQALWLDYWKAVHQPYTVFSEAAEPLIHSPAAACHQQQQQRSHDHHHHHHHHQQRMMMDRQPTTNDQDETDLMFRTTTNNNNNRPYESRFIRHKPMRLAIYARMASSDLYHGIYLDELTVHELVRKVCAKMLPMNTPIRDVIRYVPGKDIAVQMDDCMIRDIQDEQDMKIEYKLQSDGSALLILHY</sequence>
<dbReference type="EMBL" id="JARTCD010000015">
    <property type="protein sequence ID" value="KAJ8659987.1"/>
    <property type="molecule type" value="Genomic_DNA"/>
</dbReference>
<dbReference type="RefSeq" id="XP_058344900.1">
    <property type="nucleotide sequence ID" value="XM_058484275.1"/>
</dbReference>
<dbReference type="PANTHER" id="PTHR11037">
    <property type="entry name" value="TRANSCRIPTION FACTOR CP2"/>
    <property type="match status" value="1"/>
</dbReference>
<evidence type="ECO:0000256" key="5">
    <source>
        <dbReference type="ARBA" id="ARBA00023242"/>
    </source>
</evidence>
<dbReference type="GO" id="GO:0001228">
    <property type="term" value="F:DNA-binding transcription activator activity, RNA polymerase II-specific"/>
    <property type="evidence" value="ECO:0007669"/>
    <property type="project" value="TreeGrafter"/>
</dbReference>
<dbReference type="AlphaFoldDB" id="A0AAD7V8R0"/>
<gene>
    <name evidence="8" type="ORF">O0I10_004214</name>
</gene>
<protein>
    <recommendedName>
        <fullName evidence="7">Grh/CP2 DB domain-containing protein</fullName>
    </recommendedName>
</protein>
<organism evidence="8 9">
    <name type="scientific">Lichtheimia ornata</name>
    <dbReference type="NCBI Taxonomy" id="688661"/>
    <lineage>
        <taxon>Eukaryota</taxon>
        <taxon>Fungi</taxon>
        <taxon>Fungi incertae sedis</taxon>
        <taxon>Mucoromycota</taxon>
        <taxon>Mucoromycotina</taxon>
        <taxon>Mucoromycetes</taxon>
        <taxon>Mucorales</taxon>
        <taxon>Lichtheimiaceae</taxon>
        <taxon>Lichtheimia</taxon>
    </lineage>
</organism>
<dbReference type="GeneID" id="83211627"/>
<proteinExistence type="predicted"/>
<keyword evidence="5" id="KW-0539">Nucleus</keyword>
<dbReference type="InterPro" id="IPR057520">
    <property type="entry name" value="GRHL1/CP2_C"/>
</dbReference>
<evidence type="ECO:0000256" key="6">
    <source>
        <dbReference type="SAM" id="MobiDB-lite"/>
    </source>
</evidence>
<name>A0AAD7V8R0_9FUNG</name>
<keyword evidence="9" id="KW-1185">Reference proteome</keyword>
<dbReference type="GO" id="GO:0005634">
    <property type="term" value="C:nucleus"/>
    <property type="evidence" value="ECO:0007669"/>
    <property type="project" value="UniProtKB-SubCell"/>
</dbReference>
<comment type="subcellular location">
    <subcellularLocation>
        <location evidence="1">Nucleus</location>
    </subcellularLocation>
</comment>
<accession>A0AAD7V8R0</accession>
<dbReference type="Pfam" id="PF04516">
    <property type="entry name" value="CP2"/>
    <property type="match status" value="1"/>
</dbReference>
<dbReference type="GO" id="GO:0000978">
    <property type="term" value="F:RNA polymerase II cis-regulatory region sequence-specific DNA binding"/>
    <property type="evidence" value="ECO:0007669"/>
    <property type="project" value="TreeGrafter"/>
</dbReference>
<evidence type="ECO:0000256" key="3">
    <source>
        <dbReference type="ARBA" id="ARBA00023125"/>
    </source>
</evidence>
<evidence type="ECO:0000256" key="4">
    <source>
        <dbReference type="ARBA" id="ARBA00023163"/>
    </source>
</evidence>
<comment type="caution">
    <text evidence="8">The sequence shown here is derived from an EMBL/GenBank/DDBJ whole genome shotgun (WGS) entry which is preliminary data.</text>
</comment>
<keyword evidence="3" id="KW-0238">DNA-binding</keyword>
<evidence type="ECO:0000256" key="1">
    <source>
        <dbReference type="ARBA" id="ARBA00004123"/>
    </source>
</evidence>
<feature type="compositionally biased region" description="Basic residues" evidence="6">
    <location>
        <begin position="335"/>
        <end position="346"/>
    </location>
</feature>
<feature type="domain" description="Grh/CP2 DB" evidence="7">
    <location>
        <begin position="104"/>
        <end position="327"/>
    </location>
</feature>
<feature type="compositionally biased region" description="Pro residues" evidence="6">
    <location>
        <begin position="90"/>
        <end position="99"/>
    </location>
</feature>
<feature type="region of interest" description="Disordered" evidence="6">
    <location>
        <begin position="324"/>
        <end position="358"/>
    </location>
</feature>
<feature type="compositionally biased region" description="Low complexity" evidence="6">
    <location>
        <begin position="35"/>
        <end position="44"/>
    </location>
</feature>
<reference evidence="8 9" key="1">
    <citation type="submission" date="2023-03" db="EMBL/GenBank/DDBJ databases">
        <title>Genome sequence of Lichtheimia ornata CBS 291.66.</title>
        <authorList>
            <person name="Mohabir J.T."/>
            <person name="Shea T.P."/>
            <person name="Kurbessoian T."/>
            <person name="Berby B."/>
            <person name="Fontaine J."/>
            <person name="Livny J."/>
            <person name="Gnirke A."/>
            <person name="Stajich J.E."/>
            <person name="Cuomo C.A."/>
        </authorList>
    </citation>
    <scope>NUCLEOTIDE SEQUENCE [LARGE SCALE GENOMIC DNA]</scope>
    <source>
        <strain evidence="8">CBS 291.66</strain>
    </source>
</reference>
<dbReference type="Pfam" id="PF25416">
    <property type="entry name" value="GRHL1_C"/>
    <property type="match status" value="1"/>
</dbReference>